<dbReference type="Gene3D" id="1.10.730.10">
    <property type="entry name" value="Isoleucyl-tRNA Synthetase, Domain 1"/>
    <property type="match status" value="1"/>
</dbReference>
<evidence type="ECO:0000259" key="6">
    <source>
        <dbReference type="Pfam" id="PF08264"/>
    </source>
</evidence>
<keyword evidence="4" id="KW-0648">Protein biosynthesis</keyword>
<evidence type="ECO:0000256" key="4">
    <source>
        <dbReference type="ARBA" id="ARBA00022917"/>
    </source>
</evidence>
<feature type="domain" description="Methionyl/Valyl/Leucyl/Isoleucyl-tRNA synthetase anticodon-binding" evidence="6">
    <location>
        <begin position="81"/>
        <end position="164"/>
    </location>
</feature>
<dbReference type="SUPFAM" id="SSF52374">
    <property type="entry name" value="Nucleotidylyl transferase"/>
    <property type="match status" value="1"/>
</dbReference>
<dbReference type="SUPFAM" id="SSF47323">
    <property type="entry name" value="Anticodon-binding domain of a subclass of class I aminoacyl-tRNA synthetases"/>
    <property type="match status" value="1"/>
</dbReference>
<accession>A0A2M7VIZ3</accession>
<keyword evidence="3" id="KW-0067">ATP-binding</keyword>
<dbReference type="PANTHER" id="PTHR43326:SF1">
    <property type="entry name" value="METHIONINE--TRNA LIGASE, MITOCHONDRIAL"/>
    <property type="match status" value="1"/>
</dbReference>
<feature type="non-terminal residue" evidence="8">
    <location>
        <position position="1"/>
    </location>
</feature>
<evidence type="ECO:0000313" key="8">
    <source>
        <dbReference type="EMBL" id="PJA01811.1"/>
    </source>
</evidence>
<dbReference type="Pfam" id="PF08264">
    <property type="entry name" value="Anticodon_1"/>
    <property type="match status" value="1"/>
</dbReference>
<dbReference type="GO" id="GO:0006431">
    <property type="term" value="P:methionyl-tRNA aminoacylation"/>
    <property type="evidence" value="ECO:0007669"/>
    <property type="project" value="TreeGrafter"/>
</dbReference>
<dbReference type="GO" id="GO:0004825">
    <property type="term" value="F:methionine-tRNA ligase activity"/>
    <property type="evidence" value="ECO:0007669"/>
    <property type="project" value="InterPro"/>
</dbReference>
<keyword evidence="5" id="KW-0030">Aminoacyl-tRNA synthetase</keyword>
<evidence type="ECO:0000256" key="5">
    <source>
        <dbReference type="ARBA" id="ARBA00023146"/>
    </source>
</evidence>
<evidence type="ECO:0000259" key="7">
    <source>
        <dbReference type="Pfam" id="PF09334"/>
    </source>
</evidence>
<keyword evidence="2" id="KW-0547">Nucleotide-binding</keyword>
<comment type="caution">
    <text evidence="8">The sequence shown here is derived from an EMBL/GenBank/DDBJ whole genome shotgun (WGS) entry which is preliminary data.</text>
</comment>
<dbReference type="Proteomes" id="UP000229364">
    <property type="component" value="Unassembled WGS sequence"/>
</dbReference>
<proteinExistence type="predicted"/>
<organism evidence="8 9">
    <name type="scientific">bacterium (Candidatus Gribaldobacteria) CG_4_10_14_0_2_um_filter_41_16</name>
    <dbReference type="NCBI Taxonomy" id="2014265"/>
    <lineage>
        <taxon>Bacteria</taxon>
        <taxon>Candidatus Gribaldobacteria</taxon>
    </lineage>
</organism>
<dbReference type="Gene3D" id="3.40.50.620">
    <property type="entry name" value="HUPs"/>
    <property type="match status" value="1"/>
</dbReference>
<dbReference type="InterPro" id="IPR013155">
    <property type="entry name" value="M/V/L/I-tRNA-synth_anticd-bd"/>
</dbReference>
<dbReference type="InterPro" id="IPR023457">
    <property type="entry name" value="Met-tRNA_synth_2"/>
</dbReference>
<dbReference type="PANTHER" id="PTHR43326">
    <property type="entry name" value="METHIONYL-TRNA SYNTHETASE"/>
    <property type="match status" value="1"/>
</dbReference>
<evidence type="ECO:0000256" key="3">
    <source>
        <dbReference type="ARBA" id="ARBA00022840"/>
    </source>
</evidence>
<sequence>KSLGNVIAPGDLIKKYGVDASRYLIMSAVVFGHDGDIGWGKFDEKYNADLANGLGNLVARVSNLIEKNNLELKLKAGSDKKLAKAYQAGMQAFKFDEALKILWEKLRDGDTVLSDKKPWKLKDQKEIKNILEPAARDILNVASLLKPFMPTVAEKIIKQFSAKQIKKGQALFPRI</sequence>
<feature type="domain" description="Methionyl/Leucyl tRNA synthetase" evidence="7">
    <location>
        <begin position="1"/>
        <end position="61"/>
    </location>
</feature>
<keyword evidence="1 8" id="KW-0436">Ligase</keyword>
<reference evidence="9" key="1">
    <citation type="submission" date="2017-09" db="EMBL/GenBank/DDBJ databases">
        <title>Depth-based differentiation of microbial function through sediment-hosted aquifers and enrichment of novel symbionts in the deep terrestrial subsurface.</title>
        <authorList>
            <person name="Probst A.J."/>
            <person name="Ladd B."/>
            <person name="Jarett J.K."/>
            <person name="Geller-Mcgrath D.E."/>
            <person name="Sieber C.M.K."/>
            <person name="Emerson J.B."/>
            <person name="Anantharaman K."/>
            <person name="Thomas B.C."/>
            <person name="Malmstrom R."/>
            <person name="Stieglmeier M."/>
            <person name="Klingl A."/>
            <person name="Woyke T."/>
            <person name="Ryan C.M."/>
            <person name="Banfield J.F."/>
        </authorList>
    </citation>
    <scope>NUCLEOTIDE SEQUENCE [LARGE SCALE GENOMIC DNA]</scope>
</reference>
<dbReference type="EMBL" id="PFPR01000019">
    <property type="protein sequence ID" value="PJA01811.1"/>
    <property type="molecule type" value="Genomic_DNA"/>
</dbReference>
<dbReference type="GO" id="GO:0005524">
    <property type="term" value="F:ATP binding"/>
    <property type="evidence" value="ECO:0007669"/>
    <property type="project" value="UniProtKB-KW"/>
</dbReference>
<evidence type="ECO:0000313" key="9">
    <source>
        <dbReference type="Proteomes" id="UP000229364"/>
    </source>
</evidence>
<dbReference type="InterPro" id="IPR014729">
    <property type="entry name" value="Rossmann-like_a/b/a_fold"/>
</dbReference>
<evidence type="ECO:0000256" key="2">
    <source>
        <dbReference type="ARBA" id="ARBA00022741"/>
    </source>
</evidence>
<dbReference type="AlphaFoldDB" id="A0A2M7VIZ3"/>
<dbReference type="Pfam" id="PF09334">
    <property type="entry name" value="tRNA-synt_1g"/>
    <property type="match status" value="1"/>
</dbReference>
<protein>
    <submittedName>
        <fullName evidence="8">Methionine--tRNA ligase</fullName>
    </submittedName>
</protein>
<dbReference type="InterPro" id="IPR015413">
    <property type="entry name" value="Methionyl/Leucyl_tRNA_Synth"/>
</dbReference>
<name>A0A2M7VIZ3_9BACT</name>
<dbReference type="InterPro" id="IPR009080">
    <property type="entry name" value="tRNAsynth_Ia_anticodon-bd"/>
</dbReference>
<evidence type="ECO:0000256" key="1">
    <source>
        <dbReference type="ARBA" id="ARBA00022598"/>
    </source>
</evidence>
<gene>
    <name evidence="8" type="ORF">COX74_00750</name>
</gene>